<gene>
    <name evidence="2" type="ORF">Syun_013614</name>
</gene>
<keyword evidence="3" id="KW-1185">Reference proteome</keyword>
<sequence length="128" mass="14242">MQNEEPNIGKAGRSKAGGRRPPEARRRRKEEGGSGGGNEKVKRSKQRRTVEIARRRRRPAARDGAAENVADQRQRRTDRRVGLVMGADMALTWQEPVQIAPFQKALSVHVVATSAPCQRHLINPGFAQ</sequence>
<evidence type="ECO:0000313" key="3">
    <source>
        <dbReference type="Proteomes" id="UP001420932"/>
    </source>
</evidence>
<feature type="compositionally biased region" description="Basic and acidic residues" evidence="1">
    <location>
        <begin position="20"/>
        <end position="32"/>
    </location>
</feature>
<dbReference type="Proteomes" id="UP001420932">
    <property type="component" value="Unassembled WGS sequence"/>
</dbReference>
<reference evidence="2 3" key="1">
    <citation type="submission" date="2024-01" db="EMBL/GenBank/DDBJ databases">
        <title>Genome assemblies of Stephania.</title>
        <authorList>
            <person name="Yang L."/>
        </authorList>
    </citation>
    <scope>NUCLEOTIDE SEQUENCE [LARGE SCALE GENOMIC DNA]</scope>
    <source>
        <strain evidence="2">YNDBR</strain>
        <tissue evidence="2">Leaf</tissue>
    </source>
</reference>
<proteinExistence type="predicted"/>
<feature type="compositionally biased region" description="Basic and acidic residues" evidence="1">
    <location>
        <begin position="60"/>
        <end position="78"/>
    </location>
</feature>
<protein>
    <submittedName>
        <fullName evidence="2">Uncharacterized protein</fullName>
    </submittedName>
</protein>
<dbReference type="EMBL" id="JBBNAF010000006">
    <property type="protein sequence ID" value="KAK9134284.1"/>
    <property type="molecule type" value="Genomic_DNA"/>
</dbReference>
<evidence type="ECO:0000313" key="2">
    <source>
        <dbReference type="EMBL" id="KAK9134284.1"/>
    </source>
</evidence>
<organism evidence="2 3">
    <name type="scientific">Stephania yunnanensis</name>
    <dbReference type="NCBI Taxonomy" id="152371"/>
    <lineage>
        <taxon>Eukaryota</taxon>
        <taxon>Viridiplantae</taxon>
        <taxon>Streptophyta</taxon>
        <taxon>Embryophyta</taxon>
        <taxon>Tracheophyta</taxon>
        <taxon>Spermatophyta</taxon>
        <taxon>Magnoliopsida</taxon>
        <taxon>Ranunculales</taxon>
        <taxon>Menispermaceae</taxon>
        <taxon>Menispermoideae</taxon>
        <taxon>Cissampelideae</taxon>
        <taxon>Stephania</taxon>
    </lineage>
</organism>
<accession>A0AAP0JI69</accession>
<dbReference type="AlphaFoldDB" id="A0AAP0JI69"/>
<name>A0AAP0JI69_9MAGN</name>
<evidence type="ECO:0000256" key="1">
    <source>
        <dbReference type="SAM" id="MobiDB-lite"/>
    </source>
</evidence>
<comment type="caution">
    <text evidence="2">The sequence shown here is derived from an EMBL/GenBank/DDBJ whole genome shotgun (WGS) entry which is preliminary data.</text>
</comment>
<feature type="region of interest" description="Disordered" evidence="1">
    <location>
        <begin position="1"/>
        <end position="78"/>
    </location>
</feature>